<feature type="domain" description="Methyl-accepting transducer" evidence="8">
    <location>
        <begin position="113"/>
        <end position="342"/>
    </location>
</feature>
<organism evidence="10 11">
    <name type="scientific">Enterobacter cloacae</name>
    <dbReference type="NCBI Taxonomy" id="550"/>
    <lineage>
        <taxon>Bacteria</taxon>
        <taxon>Pseudomonadati</taxon>
        <taxon>Pseudomonadota</taxon>
        <taxon>Gammaproteobacteria</taxon>
        <taxon>Enterobacterales</taxon>
        <taxon>Enterobacteriaceae</taxon>
        <taxon>Enterobacter</taxon>
        <taxon>Enterobacter cloacae complex</taxon>
    </lineage>
</organism>
<dbReference type="PROSITE" id="PS50885">
    <property type="entry name" value="HAMP"/>
    <property type="match status" value="1"/>
</dbReference>
<dbReference type="GO" id="GO:0007165">
    <property type="term" value="P:signal transduction"/>
    <property type="evidence" value="ECO:0007669"/>
    <property type="project" value="UniProtKB-KW"/>
</dbReference>
<keyword evidence="2" id="KW-0488">Methylation</keyword>
<gene>
    <name evidence="10" type="primary">tap_5</name>
    <name evidence="10" type="ORF">NCTC10005_04406</name>
</gene>
<dbReference type="SMART" id="SM00283">
    <property type="entry name" value="MA"/>
    <property type="match status" value="1"/>
</dbReference>
<dbReference type="Proteomes" id="UP000255106">
    <property type="component" value="Unassembled WGS sequence"/>
</dbReference>
<evidence type="ECO:0000256" key="3">
    <source>
        <dbReference type="ARBA" id="ARBA00022500"/>
    </source>
</evidence>
<dbReference type="PROSITE" id="PS50111">
    <property type="entry name" value="CHEMOTAXIS_TRANSDUC_2"/>
    <property type="match status" value="1"/>
</dbReference>
<dbReference type="CDD" id="cd11386">
    <property type="entry name" value="MCP_signal"/>
    <property type="match status" value="1"/>
</dbReference>
<accession>A0A0M7BRZ4</accession>
<dbReference type="SUPFAM" id="SSF58104">
    <property type="entry name" value="Methyl-accepting chemotaxis protein (MCP) signaling domain"/>
    <property type="match status" value="1"/>
</dbReference>
<comment type="subcellular location">
    <subcellularLocation>
        <location evidence="1">Cell inner membrane</location>
        <topology evidence="1">Multi-pass membrane protein</topology>
    </subcellularLocation>
</comment>
<evidence type="ECO:0000256" key="1">
    <source>
        <dbReference type="ARBA" id="ARBA00004429"/>
    </source>
</evidence>
<keyword evidence="3" id="KW-0145">Chemotaxis</keyword>
<proteinExistence type="inferred from homology"/>
<dbReference type="EMBL" id="UGJB01000004">
    <property type="protein sequence ID" value="STQ11627.1"/>
    <property type="molecule type" value="Genomic_DNA"/>
</dbReference>
<evidence type="ECO:0000259" key="8">
    <source>
        <dbReference type="PROSITE" id="PS50111"/>
    </source>
</evidence>
<dbReference type="InterPro" id="IPR004089">
    <property type="entry name" value="MCPsignal_dom"/>
</dbReference>
<dbReference type="InterPro" id="IPR051310">
    <property type="entry name" value="MCP_chemotaxis"/>
</dbReference>
<reference evidence="10 11" key="1">
    <citation type="submission" date="2018-06" db="EMBL/GenBank/DDBJ databases">
        <authorList>
            <consortium name="Pathogen Informatics"/>
            <person name="Doyle S."/>
        </authorList>
    </citation>
    <scope>NUCLEOTIDE SEQUENCE [LARGE SCALE GENOMIC DNA]</scope>
    <source>
        <strain evidence="10 11">NCTC10005</strain>
    </source>
</reference>
<dbReference type="Gene3D" id="1.10.287.950">
    <property type="entry name" value="Methyl-accepting chemotaxis protein"/>
    <property type="match status" value="1"/>
</dbReference>
<dbReference type="AlphaFoldDB" id="A0A0M7BRZ4"/>
<dbReference type="PANTHER" id="PTHR43531">
    <property type="entry name" value="PROTEIN ICFG"/>
    <property type="match status" value="1"/>
</dbReference>
<feature type="transmembrane region" description="Helical" evidence="7">
    <location>
        <begin position="35"/>
        <end position="59"/>
    </location>
</feature>
<sequence>MLKNISVRTFIVYFLLSLFLLNAAVVFLFTGASSLLITLNVINVIALFLLWIYMTQYLVTPINTVKKSIEEVTAGNLGVTIPEFGNNCAGRLIPGINSLSGNIATLVREIRASSQTAMTLSDQLSARSAQLSVKTEQQSASLVQTAASMEQMAASTKNNADNTRLASEQANQATLQARKGGELMGQVAHNMQSITECAQQMTEIISMIDGIAFQTNILALNAAVEAARAGDHGKGFSVVAEEVRNLAHRSAEAAKNIKTLIEVTSNNVTQGVTVVSEAEKNMREIVAGSGNVSRLMDEISSSTSEQEKGISQITLALSELERVTQSNVAMAEELNGSSDVLRNQVIELQSRTRNFRLDGGYAADSSLTAPVVPLAFPQRQGHSA</sequence>
<dbReference type="GO" id="GO:0006935">
    <property type="term" value="P:chemotaxis"/>
    <property type="evidence" value="ECO:0007669"/>
    <property type="project" value="UniProtKB-KW"/>
</dbReference>
<evidence type="ECO:0000256" key="4">
    <source>
        <dbReference type="ARBA" id="ARBA00023224"/>
    </source>
</evidence>
<keyword evidence="4 6" id="KW-0807">Transducer</keyword>
<evidence type="ECO:0000256" key="5">
    <source>
        <dbReference type="ARBA" id="ARBA00029447"/>
    </source>
</evidence>
<evidence type="ECO:0000313" key="11">
    <source>
        <dbReference type="Proteomes" id="UP000255106"/>
    </source>
</evidence>
<feature type="domain" description="HAMP" evidence="9">
    <location>
        <begin position="56"/>
        <end position="108"/>
    </location>
</feature>
<evidence type="ECO:0000256" key="2">
    <source>
        <dbReference type="ARBA" id="ARBA00022481"/>
    </source>
</evidence>
<dbReference type="PANTHER" id="PTHR43531:SF14">
    <property type="entry name" value="METHYL-ACCEPTING CHEMOTAXIS PROTEIN I-RELATED"/>
    <property type="match status" value="1"/>
</dbReference>
<dbReference type="InterPro" id="IPR004090">
    <property type="entry name" value="Chemotax_Me-accpt_rcpt"/>
</dbReference>
<keyword evidence="7" id="KW-0472">Membrane</keyword>
<name>A0A0M7BRZ4_ENTCL</name>
<evidence type="ECO:0000259" key="9">
    <source>
        <dbReference type="PROSITE" id="PS50885"/>
    </source>
</evidence>
<keyword evidence="7" id="KW-1133">Transmembrane helix</keyword>
<keyword evidence="7" id="KW-0812">Transmembrane</keyword>
<feature type="transmembrane region" description="Helical" evidence="7">
    <location>
        <begin position="12"/>
        <end position="29"/>
    </location>
</feature>
<protein>
    <submittedName>
        <fullName evidence="10">Methyl-accepting chemotaxis citrate transducer</fullName>
    </submittedName>
</protein>
<dbReference type="PRINTS" id="PR00260">
    <property type="entry name" value="CHEMTRNSDUCR"/>
</dbReference>
<evidence type="ECO:0000313" key="10">
    <source>
        <dbReference type="EMBL" id="STQ11627.1"/>
    </source>
</evidence>
<dbReference type="RefSeq" id="WP_065242442.1">
    <property type="nucleotide sequence ID" value="NZ_AAXMGC020000001.1"/>
</dbReference>
<dbReference type="InterPro" id="IPR003660">
    <property type="entry name" value="HAMP_dom"/>
</dbReference>
<dbReference type="Pfam" id="PF00015">
    <property type="entry name" value="MCPsignal"/>
    <property type="match status" value="1"/>
</dbReference>
<comment type="similarity">
    <text evidence="5">Belongs to the methyl-accepting chemotaxis (MCP) protein family.</text>
</comment>
<evidence type="ECO:0000256" key="6">
    <source>
        <dbReference type="PROSITE-ProRule" id="PRU00284"/>
    </source>
</evidence>
<evidence type="ECO:0000256" key="7">
    <source>
        <dbReference type="SAM" id="Phobius"/>
    </source>
</evidence>
<dbReference type="GO" id="GO:0004888">
    <property type="term" value="F:transmembrane signaling receptor activity"/>
    <property type="evidence" value="ECO:0007669"/>
    <property type="project" value="InterPro"/>
</dbReference>
<dbReference type="FunFam" id="1.10.287.950:FF:000001">
    <property type="entry name" value="Methyl-accepting chemotaxis sensory transducer"/>
    <property type="match status" value="1"/>
</dbReference>
<dbReference type="GO" id="GO:0005886">
    <property type="term" value="C:plasma membrane"/>
    <property type="evidence" value="ECO:0007669"/>
    <property type="project" value="UniProtKB-SubCell"/>
</dbReference>